<feature type="transmembrane region" description="Helical" evidence="1">
    <location>
        <begin position="218"/>
        <end position="240"/>
    </location>
</feature>
<dbReference type="SUPFAM" id="SSF103473">
    <property type="entry name" value="MFS general substrate transporter"/>
    <property type="match status" value="1"/>
</dbReference>
<keyword evidence="4" id="KW-1185">Reference proteome</keyword>
<evidence type="ECO:0000256" key="1">
    <source>
        <dbReference type="SAM" id="Phobius"/>
    </source>
</evidence>
<feature type="chain" id="PRO_5040488119" evidence="2">
    <location>
        <begin position="26"/>
        <end position="255"/>
    </location>
</feature>
<dbReference type="OrthoDB" id="45895at2759"/>
<dbReference type="EMBL" id="CAICTM010002186">
    <property type="protein sequence ID" value="CAB9528275.1"/>
    <property type="molecule type" value="Genomic_DNA"/>
</dbReference>
<keyword evidence="1" id="KW-1133">Transmembrane helix</keyword>
<evidence type="ECO:0000256" key="2">
    <source>
        <dbReference type="SAM" id="SignalP"/>
    </source>
</evidence>
<evidence type="ECO:0000313" key="4">
    <source>
        <dbReference type="Proteomes" id="UP001153069"/>
    </source>
</evidence>
<keyword evidence="2" id="KW-0732">Signal</keyword>
<dbReference type="Proteomes" id="UP001153069">
    <property type="component" value="Unassembled WGS sequence"/>
</dbReference>
<feature type="transmembrane region" description="Helical" evidence="1">
    <location>
        <begin position="118"/>
        <end position="136"/>
    </location>
</feature>
<dbReference type="Gene3D" id="1.20.1250.20">
    <property type="entry name" value="MFS general substrate transporter like domains"/>
    <property type="match status" value="1"/>
</dbReference>
<dbReference type="InterPro" id="IPR036259">
    <property type="entry name" value="MFS_trans_sf"/>
</dbReference>
<dbReference type="PANTHER" id="PTHR23534:SF1">
    <property type="entry name" value="MAJOR FACILITATOR SUPERFAMILY PROTEIN"/>
    <property type="match status" value="1"/>
</dbReference>
<feature type="transmembrane region" description="Helical" evidence="1">
    <location>
        <begin position="148"/>
        <end position="172"/>
    </location>
</feature>
<proteinExistence type="predicted"/>
<comment type="caution">
    <text evidence="3">The sequence shown here is derived from an EMBL/GenBank/DDBJ whole genome shotgun (WGS) entry which is preliminary data.</text>
</comment>
<organism evidence="3 4">
    <name type="scientific">Seminavis robusta</name>
    <dbReference type="NCBI Taxonomy" id="568900"/>
    <lineage>
        <taxon>Eukaryota</taxon>
        <taxon>Sar</taxon>
        <taxon>Stramenopiles</taxon>
        <taxon>Ochrophyta</taxon>
        <taxon>Bacillariophyta</taxon>
        <taxon>Bacillariophyceae</taxon>
        <taxon>Bacillariophycidae</taxon>
        <taxon>Naviculales</taxon>
        <taxon>Naviculaceae</taxon>
        <taxon>Seminavis</taxon>
    </lineage>
</organism>
<accession>A0A9N8F0S7</accession>
<dbReference type="AlphaFoldDB" id="A0A9N8F0S7"/>
<reference evidence="3" key="1">
    <citation type="submission" date="2020-06" db="EMBL/GenBank/DDBJ databases">
        <authorList>
            <consortium name="Plant Systems Biology data submission"/>
        </authorList>
    </citation>
    <scope>NUCLEOTIDE SEQUENCE</scope>
    <source>
        <strain evidence="3">D6</strain>
    </source>
</reference>
<name>A0A9N8F0S7_9STRA</name>
<protein>
    <submittedName>
        <fullName evidence="3">Major Facilitator superfamily</fullName>
    </submittedName>
</protein>
<feature type="transmembrane region" description="Helical" evidence="1">
    <location>
        <begin position="53"/>
        <end position="77"/>
    </location>
</feature>
<keyword evidence="1" id="KW-0812">Transmembrane</keyword>
<feature type="signal peptide" evidence="2">
    <location>
        <begin position="1"/>
        <end position="25"/>
    </location>
</feature>
<dbReference type="PANTHER" id="PTHR23534">
    <property type="entry name" value="MFS PERMEASE"/>
    <property type="match status" value="1"/>
</dbReference>
<feature type="transmembrane region" description="Helical" evidence="1">
    <location>
        <begin position="89"/>
        <end position="112"/>
    </location>
</feature>
<evidence type="ECO:0000313" key="3">
    <source>
        <dbReference type="EMBL" id="CAB9528275.1"/>
    </source>
</evidence>
<gene>
    <name evidence="3" type="ORF">SEMRO_2188_G318230.1</name>
</gene>
<keyword evidence="1" id="KW-0472">Membrane</keyword>
<sequence>MMMTGVFNVLNLCFLLFIQFPNSTSNSTSEQQETQKQPSVWPEIWSIIKTRTFLTPMASMTLAWIIMSAPMTLLRVAMHEVGFSDRQSLVGIELHFIGMYAPGFFVGALIQQFGPRCMTASSILLFAAGIATLQTAQGNDESGDMPEAVWFVGMILMGAAWNVGFNGGTVWLTQSYREAPQLKSSIQSANDLHRGLCRQYFLLVPYEAGGSQLQGWQAVHWIALELLGVFVVLLLVDAILVQRQRKVSAVTATNE</sequence>